<evidence type="ECO:0000256" key="1">
    <source>
        <dbReference type="ARBA" id="ARBA00009995"/>
    </source>
</evidence>
<accession>A0A2P2IRD9</accession>
<dbReference type="PANTHER" id="PTHR48047">
    <property type="entry name" value="GLYCOSYLTRANSFERASE"/>
    <property type="match status" value="1"/>
</dbReference>
<reference evidence="5" key="1">
    <citation type="submission" date="2018-02" db="EMBL/GenBank/DDBJ databases">
        <title>Rhizophora mucronata_Transcriptome.</title>
        <authorList>
            <person name="Meera S.P."/>
            <person name="Sreeshan A."/>
            <person name="Augustine A."/>
        </authorList>
    </citation>
    <scope>NUCLEOTIDE SEQUENCE</scope>
    <source>
        <tissue evidence="5">Leaf</tissue>
    </source>
</reference>
<dbReference type="InterPro" id="IPR002213">
    <property type="entry name" value="UDP_glucos_trans"/>
</dbReference>
<dbReference type="InterPro" id="IPR058980">
    <property type="entry name" value="Glyco_transf_N"/>
</dbReference>
<dbReference type="Pfam" id="PF26168">
    <property type="entry name" value="Glyco_transf_N"/>
    <property type="match status" value="1"/>
</dbReference>
<organism evidence="5">
    <name type="scientific">Rhizophora mucronata</name>
    <name type="common">Asiatic mangrove</name>
    <dbReference type="NCBI Taxonomy" id="61149"/>
    <lineage>
        <taxon>Eukaryota</taxon>
        <taxon>Viridiplantae</taxon>
        <taxon>Streptophyta</taxon>
        <taxon>Embryophyta</taxon>
        <taxon>Tracheophyta</taxon>
        <taxon>Spermatophyta</taxon>
        <taxon>Magnoliopsida</taxon>
        <taxon>eudicotyledons</taxon>
        <taxon>Gunneridae</taxon>
        <taxon>Pentapetalae</taxon>
        <taxon>rosids</taxon>
        <taxon>fabids</taxon>
        <taxon>Malpighiales</taxon>
        <taxon>Rhizophoraceae</taxon>
        <taxon>Rhizophora</taxon>
    </lineage>
</organism>
<comment type="similarity">
    <text evidence="1">Belongs to the UDP-glycosyltransferase family.</text>
</comment>
<keyword evidence="3" id="KW-0808">Transferase</keyword>
<evidence type="ECO:0000313" key="5">
    <source>
        <dbReference type="EMBL" id="MBW83802.1"/>
    </source>
</evidence>
<dbReference type="GO" id="GO:0035251">
    <property type="term" value="F:UDP-glucosyltransferase activity"/>
    <property type="evidence" value="ECO:0007669"/>
    <property type="project" value="TreeGrafter"/>
</dbReference>
<dbReference type="AlphaFoldDB" id="A0A2P2IRD9"/>
<dbReference type="FunFam" id="3.40.50.2000:FF:000047">
    <property type="entry name" value="Glycosyltransferase"/>
    <property type="match status" value="1"/>
</dbReference>
<dbReference type="PANTHER" id="PTHR48047:SF241">
    <property type="entry name" value="GLYCOSYLTRANSFERASE"/>
    <property type="match status" value="1"/>
</dbReference>
<evidence type="ECO:0000256" key="3">
    <source>
        <dbReference type="ARBA" id="ARBA00022679"/>
    </source>
</evidence>
<dbReference type="EMBL" id="GGEC01003319">
    <property type="protein sequence ID" value="MBW83802.1"/>
    <property type="molecule type" value="Transcribed_RNA"/>
</dbReference>
<dbReference type="SUPFAM" id="SSF53756">
    <property type="entry name" value="UDP-Glycosyltransferase/glycogen phosphorylase"/>
    <property type="match status" value="1"/>
</dbReference>
<name>A0A2P2IRD9_RHIMU</name>
<dbReference type="Pfam" id="PF00201">
    <property type="entry name" value="UDPGT"/>
    <property type="match status" value="1"/>
</dbReference>
<feature type="domain" description="Glycosyltransferase N-terminal" evidence="4">
    <location>
        <begin position="9"/>
        <end position="247"/>
    </location>
</feature>
<sequence length="493" mass="55557">MAFQSNQLHFVVFPFMAPGHMNPMMDVAKLLAQQGAIITIVTTPHNAKRFATNVARAVESGLQMKFIEVQMKLEEAGLPIDCENVDLLPSLRLAKEFLTATSTFQAPVEILFEELTPRPNCIISDALLPYTANVASKFHIPRISFNGTSCFANLCFLRIQVSGILDSITSDSERVTVPGMPGHFEFTKDQLPWFMFPMEYINQIIAAEAISHGRIINSFQELESKYIQQYKRDKEDGGYKVWCVGPVSLCNKDNTDRLHRGNKASIDESQLLKWLDLQQPASVIYVCLGSLCNLITSQMIVLGLGLDASGKPFIWAISGGEKLKGQEKWLAEDDFEDKIKGRGLLIQGWAPWVLVLSHHSLGGFYNHCCWNSILEEVYAGVPMVPSPLFLDQFFNEKLVLEVLQTGVDVGATSPIKWREDERIGVLVKKECVRKAVDKLMKDGEESKERKERAKHFNELAREAMKEEGSSCLNLKQLMKYLMEIIFLIHHPST</sequence>
<dbReference type="CDD" id="cd03784">
    <property type="entry name" value="GT1_Gtf-like"/>
    <property type="match status" value="1"/>
</dbReference>
<protein>
    <submittedName>
        <fullName evidence="5">Uncharacterized protein MANES_08G015600</fullName>
    </submittedName>
</protein>
<evidence type="ECO:0000259" key="4">
    <source>
        <dbReference type="Pfam" id="PF26168"/>
    </source>
</evidence>
<proteinExistence type="inferred from homology"/>
<dbReference type="Gene3D" id="3.40.50.2000">
    <property type="entry name" value="Glycogen Phosphorylase B"/>
    <property type="match status" value="2"/>
</dbReference>
<evidence type="ECO:0000256" key="2">
    <source>
        <dbReference type="ARBA" id="ARBA00022676"/>
    </source>
</evidence>
<keyword evidence="2" id="KW-0328">Glycosyltransferase</keyword>